<evidence type="ECO:0000256" key="1">
    <source>
        <dbReference type="SAM" id="Phobius"/>
    </source>
</evidence>
<evidence type="ECO:0000313" key="2">
    <source>
        <dbReference type="EMBL" id="WXL28534.1"/>
    </source>
</evidence>
<gene>
    <name evidence="2" type="ORF">WG616_00685</name>
</gene>
<proteinExistence type="predicted"/>
<dbReference type="RefSeq" id="WP_205498785.1">
    <property type="nucleotide sequence ID" value="NZ_CP148066.1"/>
</dbReference>
<dbReference type="EMBL" id="CP148066">
    <property type="protein sequence ID" value="WXL28534.1"/>
    <property type="molecule type" value="Genomic_DNA"/>
</dbReference>
<protein>
    <submittedName>
        <fullName evidence="2">Uncharacterized protein</fullName>
    </submittedName>
</protein>
<keyword evidence="1" id="KW-0812">Transmembrane</keyword>
<keyword evidence="1" id="KW-0472">Membrane</keyword>
<dbReference type="Proteomes" id="UP001460679">
    <property type="component" value="Chromosome"/>
</dbReference>
<feature type="transmembrane region" description="Helical" evidence="1">
    <location>
        <begin position="12"/>
        <end position="32"/>
    </location>
</feature>
<reference evidence="2" key="1">
    <citation type="submission" date="2024-03" db="EMBL/GenBank/DDBJ databases">
        <title>Complete genome sequence of Mycoplasma gypis type strain B1/T1.</title>
        <authorList>
            <person name="Spergser J."/>
        </authorList>
    </citation>
    <scope>NUCLEOTIDE SEQUENCE [LARGE SCALE GENOMIC DNA]</scope>
    <source>
        <strain evidence="2">B1/T1</strain>
    </source>
</reference>
<organism evidence="2 3">
    <name type="scientific">[Mycoplasma] gypis</name>
    <dbReference type="NCBI Taxonomy" id="92404"/>
    <lineage>
        <taxon>Bacteria</taxon>
        <taxon>Bacillati</taxon>
        <taxon>Mycoplasmatota</taxon>
        <taxon>Mycoplasmoidales</taxon>
        <taxon>Metamycoplasmataceae</taxon>
        <taxon>Metamycoplasma</taxon>
    </lineage>
</organism>
<accession>A0ABZ2RW64</accession>
<name>A0ABZ2RW64_9BACT</name>
<keyword evidence="3" id="KW-1185">Reference proteome</keyword>
<keyword evidence="1" id="KW-1133">Transmembrane helix</keyword>
<evidence type="ECO:0000313" key="3">
    <source>
        <dbReference type="Proteomes" id="UP001460679"/>
    </source>
</evidence>
<sequence length="278" mass="32644">MKKQTKSLSIALWSLVGILSFGALSGIIYFTYYNAKVVHEKKYKVSEFLEDSEKISFSSNTYLNSQNAQEIAQKYQELITLSESELKNSNTDSIQQTKNEYISKFIKPNWNIRQKQNIEINYDDLNYDGNYLIINYTLSPKENLNTKPVSNQTKVFIWQDFLNFGQNTKLEKLYFDNYDSLVQIINKTTDKNDYYTSSEFRESIFNWFKSIVNQARPNLFPTDQWDLEPFLDAENNSTAITYTTKGSRNLLVIDYYFVSKDKSQKTFGSRFERKITKS</sequence>